<protein>
    <recommendedName>
        <fullName evidence="3">CRISPR-associated protein</fullName>
    </recommendedName>
</protein>
<evidence type="ECO:0000313" key="2">
    <source>
        <dbReference type="Proteomes" id="UP000070620"/>
    </source>
</evidence>
<comment type="caution">
    <text evidence="1">The sequence shown here is derived from an EMBL/GenBank/DDBJ whole genome shotgun (WGS) entry which is preliminary data.</text>
</comment>
<dbReference type="RefSeq" id="WP_067371726.1">
    <property type="nucleotide sequence ID" value="NZ_JBIUBN010000030.1"/>
</dbReference>
<accession>A0A136PKV1</accession>
<sequence length="310" mass="32804">MTVYVVPCGVSIIDGLTRGRHGHADPQDLLAQATEFGRRLHADRIPTPTVVHEWWQTIAEAADDTDVSTWSPVVAAETATLAGRDKADIDRLLATTPQAHRVVLLASDTPQGLTAALLVATRLARPTNDGELHRIHYAETHRSTLTGGLPAGTVTVVRVRGLAADAPDGLRTGSAGLGGTLRAALDTSNGEPVEVHLTGGFKATLLHLLSLAELAHSINGKLTAWYLPDDLPGRPRSVPIGLRRFSPGYLDWVRDEVTTVARGGRPPIHEVTAHGAAWDDTTGTPRLNGFGEAYLALLGSAPVARSDEGG</sequence>
<dbReference type="OrthoDB" id="3460591at2"/>
<gene>
    <name evidence="1" type="ORF">AWW66_26600</name>
</gene>
<evidence type="ECO:0008006" key="3">
    <source>
        <dbReference type="Google" id="ProtNLM"/>
    </source>
</evidence>
<organism evidence="1 2">
    <name type="scientific">Micromonospora rosaria</name>
    <dbReference type="NCBI Taxonomy" id="47874"/>
    <lineage>
        <taxon>Bacteria</taxon>
        <taxon>Bacillati</taxon>
        <taxon>Actinomycetota</taxon>
        <taxon>Actinomycetes</taxon>
        <taxon>Micromonosporales</taxon>
        <taxon>Micromonosporaceae</taxon>
        <taxon>Micromonospora</taxon>
    </lineage>
</organism>
<dbReference type="Gene3D" id="3.40.50.10770">
    <property type="entry name" value="Hypothetical protein VC1899 like domain (Restriction endonuclease-like)"/>
    <property type="match status" value="1"/>
</dbReference>
<reference evidence="1 2" key="1">
    <citation type="submission" date="2016-01" db="EMBL/GenBank/DDBJ databases">
        <title>Whole genome sequence and analysis of Micromonospora rosaria DSM 803, which can produce antibacterial substance rosamicin.</title>
        <authorList>
            <person name="Yang H."/>
            <person name="He X."/>
            <person name="Zhu D."/>
        </authorList>
    </citation>
    <scope>NUCLEOTIDE SEQUENCE [LARGE SCALE GENOMIC DNA]</scope>
    <source>
        <strain evidence="1 2">DSM 803</strain>
    </source>
</reference>
<dbReference type="AlphaFoldDB" id="A0A136PKV1"/>
<proteinExistence type="predicted"/>
<name>A0A136PKV1_9ACTN</name>
<dbReference type="EMBL" id="LRQV01000138">
    <property type="protein sequence ID" value="KXK59003.1"/>
    <property type="molecule type" value="Genomic_DNA"/>
</dbReference>
<evidence type="ECO:0000313" key="1">
    <source>
        <dbReference type="EMBL" id="KXK59003.1"/>
    </source>
</evidence>
<keyword evidence="2" id="KW-1185">Reference proteome</keyword>
<dbReference type="Proteomes" id="UP000070620">
    <property type="component" value="Unassembled WGS sequence"/>
</dbReference>